<evidence type="ECO:0000313" key="5">
    <source>
        <dbReference type="Proteomes" id="UP000777438"/>
    </source>
</evidence>
<name>A0A9P8WGJ5_9HYPO</name>
<dbReference type="InterPro" id="IPR001680">
    <property type="entry name" value="WD40_rpt"/>
</dbReference>
<feature type="domain" description="DUF2415" evidence="3">
    <location>
        <begin position="614"/>
        <end position="651"/>
    </location>
</feature>
<dbReference type="PANTHER" id="PTHR43991">
    <property type="entry name" value="WD REPEAT PROTEIN (AFU_ORTHOLOGUE AFUA_8G05640)-RELATED"/>
    <property type="match status" value="1"/>
</dbReference>
<comment type="caution">
    <text evidence="4">The sequence shown here is derived from an EMBL/GenBank/DDBJ whole genome shotgun (WGS) entry which is preliminary data.</text>
</comment>
<dbReference type="Gene3D" id="2.130.10.10">
    <property type="entry name" value="YVTN repeat-like/Quinoprotein amine dehydrogenase"/>
    <property type="match status" value="1"/>
</dbReference>
<proteinExistence type="predicted"/>
<dbReference type="PANTHER" id="PTHR43991:SF12">
    <property type="entry name" value="WD REPEAT PROTEIN (AFU_ORTHOLOGUE AFUA_8G05640)"/>
    <property type="match status" value="1"/>
</dbReference>
<dbReference type="PROSITE" id="PS50082">
    <property type="entry name" value="WD_REPEATS_2"/>
    <property type="match status" value="1"/>
</dbReference>
<evidence type="ECO:0000313" key="4">
    <source>
        <dbReference type="EMBL" id="KAH6898996.1"/>
    </source>
</evidence>
<organism evidence="4 5">
    <name type="scientific">Thelonectria olida</name>
    <dbReference type="NCBI Taxonomy" id="1576542"/>
    <lineage>
        <taxon>Eukaryota</taxon>
        <taxon>Fungi</taxon>
        <taxon>Dikarya</taxon>
        <taxon>Ascomycota</taxon>
        <taxon>Pezizomycotina</taxon>
        <taxon>Sordariomycetes</taxon>
        <taxon>Hypocreomycetidae</taxon>
        <taxon>Hypocreales</taxon>
        <taxon>Nectriaceae</taxon>
        <taxon>Thelonectria</taxon>
    </lineage>
</organism>
<feature type="compositionally biased region" description="Basic and acidic residues" evidence="2">
    <location>
        <begin position="10"/>
        <end position="26"/>
    </location>
</feature>
<dbReference type="InterPro" id="IPR036322">
    <property type="entry name" value="WD40_repeat_dom_sf"/>
</dbReference>
<dbReference type="Pfam" id="PF10313">
    <property type="entry name" value="DUF2415"/>
    <property type="match status" value="1"/>
</dbReference>
<dbReference type="Pfam" id="PF00400">
    <property type="entry name" value="WD40"/>
    <property type="match status" value="1"/>
</dbReference>
<feature type="region of interest" description="Disordered" evidence="2">
    <location>
        <begin position="83"/>
        <end position="112"/>
    </location>
</feature>
<feature type="compositionally biased region" description="Basic and acidic residues" evidence="2">
    <location>
        <begin position="146"/>
        <end position="159"/>
    </location>
</feature>
<dbReference type="EMBL" id="JAGPYM010000002">
    <property type="protein sequence ID" value="KAH6898996.1"/>
    <property type="molecule type" value="Genomic_DNA"/>
</dbReference>
<evidence type="ECO:0000259" key="3">
    <source>
        <dbReference type="Pfam" id="PF10313"/>
    </source>
</evidence>
<evidence type="ECO:0000256" key="2">
    <source>
        <dbReference type="SAM" id="MobiDB-lite"/>
    </source>
</evidence>
<evidence type="ECO:0000256" key="1">
    <source>
        <dbReference type="PROSITE-ProRule" id="PRU00221"/>
    </source>
</evidence>
<reference evidence="4 5" key="1">
    <citation type="journal article" date="2021" name="Nat. Commun.">
        <title>Genetic determinants of endophytism in the Arabidopsis root mycobiome.</title>
        <authorList>
            <person name="Mesny F."/>
            <person name="Miyauchi S."/>
            <person name="Thiergart T."/>
            <person name="Pickel B."/>
            <person name="Atanasova L."/>
            <person name="Karlsson M."/>
            <person name="Huettel B."/>
            <person name="Barry K.W."/>
            <person name="Haridas S."/>
            <person name="Chen C."/>
            <person name="Bauer D."/>
            <person name="Andreopoulos W."/>
            <person name="Pangilinan J."/>
            <person name="LaButti K."/>
            <person name="Riley R."/>
            <person name="Lipzen A."/>
            <person name="Clum A."/>
            <person name="Drula E."/>
            <person name="Henrissat B."/>
            <person name="Kohler A."/>
            <person name="Grigoriev I.V."/>
            <person name="Martin F.M."/>
            <person name="Hacquard S."/>
        </authorList>
    </citation>
    <scope>NUCLEOTIDE SEQUENCE [LARGE SCALE GENOMIC DNA]</scope>
    <source>
        <strain evidence="4 5">MPI-CAGE-CH-0241</strain>
    </source>
</reference>
<dbReference type="AlphaFoldDB" id="A0A9P8WGJ5"/>
<dbReference type="OrthoDB" id="20669at2759"/>
<protein>
    <submittedName>
        <fullName evidence="4">WD40-repeat-containing domain protein</fullName>
    </submittedName>
</protein>
<keyword evidence="1" id="KW-0853">WD repeat</keyword>
<dbReference type="SMART" id="SM00320">
    <property type="entry name" value="WD40"/>
    <property type="match status" value="2"/>
</dbReference>
<gene>
    <name evidence="4" type="ORF">B0T10DRAFT_556287</name>
</gene>
<feature type="region of interest" description="Disordered" evidence="2">
    <location>
        <begin position="1"/>
        <end position="42"/>
    </location>
</feature>
<sequence length="729" mass="79911">MRRPAPTTTKADRNREDPGVDSHYWDEGYQPQLDDPPTSVVDPCTEQALIRDNDHDPNHLALGLPHDVAVEAVMTDASPAVDAATAVPNPDDLSAISSPLHADNDESIDHSRDDIDLDADLPVHNQAQPAIPDHFHGASVPPTPGPDHDAENHDLDMSDHGNGSEVLSDQGYATDQSDATPEVDMQDASSVGANPDNSSDNDESESDSGPPTMVMDIDFSAFGLPIPGANPPTAPPPMDDAMILEFMNEPGPIMISNPNPIMFGSENLGFHDLLRYWAIQAQSEGRTVSDAPPVDFVLDLPQDLKEVSYSDLEGDSCDMQGVDWRSLRTTRKAARQFRSKTYKNYTNKAGSDVWMPAMPDVHIPTADSFYRFKSLLIRKDTRLAHFQLRTVLACPSRTQAFYPGLNGISRINVDAKTTETFVNLGGIHGLGSVVSALDANHGVLVAGMFNGEYCIKNLDSQNSSHYADGRITTNPSGITNHLQIYLPRRSSRPVAALANNDNGFRVMDLTTEEMLSETTLPYSINCSSMSPDGRLRVIVGDTFNVTIVNADNGQIQQELSGHRDFGFSCDWSDDGYTVATGFQDKTIKIWDARKWCDSSGKSMSVTTVRSKLASVRNLRFSPVGSGQKVLVAAEEADYIHIIDAQTFESKQTFDVFSEIGGVAFTNEGQNLNVLCSDTFRGGLLQLERCGRGTEPFTQDIDWRDGFGQRRDPYEPLLRRPALMDEVLLF</sequence>
<dbReference type="InterPro" id="IPR015943">
    <property type="entry name" value="WD40/YVTN_repeat-like_dom_sf"/>
</dbReference>
<feature type="compositionally biased region" description="Polar residues" evidence="2">
    <location>
        <begin position="165"/>
        <end position="179"/>
    </location>
</feature>
<accession>A0A9P8WGJ5</accession>
<dbReference type="Proteomes" id="UP000777438">
    <property type="component" value="Unassembled WGS sequence"/>
</dbReference>
<feature type="region of interest" description="Disordered" evidence="2">
    <location>
        <begin position="127"/>
        <end position="216"/>
    </location>
</feature>
<dbReference type="SUPFAM" id="SSF50978">
    <property type="entry name" value="WD40 repeat-like"/>
    <property type="match status" value="1"/>
</dbReference>
<keyword evidence="5" id="KW-1185">Reference proteome</keyword>
<dbReference type="InterPro" id="IPR019417">
    <property type="entry name" value="DUF2415"/>
</dbReference>
<dbReference type="PROSITE" id="PS50294">
    <property type="entry name" value="WD_REPEATS_REGION"/>
    <property type="match status" value="1"/>
</dbReference>
<feature type="repeat" description="WD" evidence="1">
    <location>
        <begin position="559"/>
        <end position="591"/>
    </location>
</feature>
<feature type="compositionally biased region" description="Basic and acidic residues" evidence="2">
    <location>
        <begin position="102"/>
        <end position="112"/>
    </location>
</feature>